<name>A0A5A7PM30_STRAF</name>
<evidence type="ECO:0000313" key="1">
    <source>
        <dbReference type="EMBL" id="GER33804.1"/>
    </source>
</evidence>
<reference evidence="2" key="1">
    <citation type="journal article" date="2019" name="Curr. Biol.">
        <title>Genome Sequence of Striga asiatica Provides Insight into the Evolution of Plant Parasitism.</title>
        <authorList>
            <person name="Yoshida S."/>
            <person name="Kim S."/>
            <person name="Wafula E.K."/>
            <person name="Tanskanen J."/>
            <person name="Kim Y.M."/>
            <person name="Honaas L."/>
            <person name="Yang Z."/>
            <person name="Spallek T."/>
            <person name="Conn C.E."/>
            <person name="Ichihashi Y."/>
            <person name="Cheong K."/>
            <person name="Cui S."/>
            <person name="Der J.P."/>
            <person name="Gundlach H."/>
            <person name="Jiao Y."/>
            <person name="Hori C."/>
            <person name="Ishida J.K."/>
            <person name="Kasahara H."/>
            <person name="Kiba T."/>
            <person name="Kim M.S."/>
            <person name="Koo N."/>
            <person name="Laohavisit A."/>
            <person name="Lee Y.H."/>
            <person name="Lumba S."/>
            <person name="McCourt P."/>
            <person name="Mortimer J.C."/>
            <person name="Mutuku J.M."/>
            <person name="Nomura T."/>
            <person name="Sasaki-Sekimoto Y."/>
            <person name="Seto Y."/>
            <person name="Wang Y."/>
            <person name="Wakatake T."/>
            <person name="Sakakibara H."/>
            <person name="Demura T."/>
            <person name="Yamaguchi S."/>
            <person name="Yoneyama K."/>
            <person name="Manabe R.I."/>
            <person name="Nelson D.C."/>
            <person name="Schulman A.H."/>
            <person name="Timko M.P."/>
            <person name="dePamphilis C.W."/>
            <person name="Choi D."/>
            <person name="Shirasu K."/>
        </authorList>
    </citation>
    <scope>NUCLEOTIDE SEQUENCE [LARGE SCALE GENOMIC DNA]</scope>
    <source>
        <strain evidence="2">cv. UVA1</strain>
    </source>
</reference>
<proteinExistence type="predicted"/>
<accession>A0A5A7PM30</accession>
<protein>
    <submittedName>
        <fullName evidence="1">Potassium channel in Arabidopsis thaliana 3</fullName>
    </submittedName>
</protein>
<evidence type="ECO:0000313" key="2">
    <source>
        <dbReference type="Proteomes" id="UP000325081"/>
    </source>
</evidence>
<dbReference type="Proteomes" id="UP000325081">
    <property type="component" value="Unassembled WGS sequence"/>
</dbReference>
<comment type="caution">
    <text evidence="1">The sequence shown here is derived from an EMBL/GenBank/DDBJ whole genome shotgun (WGS) entry which is preliminary data.</text>
</comment>
<sequence length="214" mass="24900">MDTEGPGKSKKKRFIFYSRWVKEEGYPESLTKAWGTTVNGTWVYKFQRKLRCVKLASNAKLEMLGQQVGKRDWEAWIRCKRQIHQTYKDKEIFWKQKARAKEGQEQFRAIEPDWGRNVKQLFTTQNPSFNPEVLQGIPRSITPAMNQRLTRTVAEEEIKAALWEMDPNKAPDFTRRRASDAQVSITPNPKTPFYRGNVPYGLSWACPIASCHVS</sequence>
<gene>
    <name evidence="1" type="ORF">STAS_09963</name>
</gene>
<organism evidence="1 2">
    <name type="scientific">Striga asiatica</name>
    <name type="common">Asiatic witchweed</name>
    <name type="synonym">Buchnera asiatica</name>
    <dbReference type="NCBI Taxonomy" id="4170"/>
    <lineage>
        <taxon>Eukaryota</taxon>
        <taxon>Viridiplantae</taxon>
        <taxon>Streptophyta</taxon>
        <taxon>Embryophyta</taxon>
        <taxon>Tracheophyta</taxon>
        <taxon>Spermatophyta</taxon>
        <taxon>Magnoliopsida</taxon>
        <taxon>eudicotyledons</taxon>
        <taxon>Gunneridae</taxon>
        <taxon>Pentapetalae</taxon>
        <taxon>asterids</taxon>
        <taxon>lamiids</taxon>
        <taxon>Lamiales</taxon>
        <taxon>Orobanchaceae</taxon>
        <taxon>Buchnereae</taxon>
        <taxon>Striga</taxon>
    </lineage>
</organism>
<dbReference type="GO" id="GO:0034220">
    <property type="term" value="P:monoatomic ion transmembrane transport"/>
    <property type="evidence" value="ECO:0007669"/>
    <property type="project" value="UniProtKB-KW"/>
</dbReference>
<keyword evidence="2" id="KW-1185">Reference proteome</keyword>
<dbReference type="EMBL" id="BKCP01004794">
    <property type="protein sequence ID" value="GER33804.1"/>
    <property type="molecule type" value="Genomic_DNA"/>
</dbReference>
<dbReference type="OrthoDB" id="913872at2759"/>
<keyword evidence="1" id="KW-0813">Transport</keyword>
<dbReference type="AlphaFoldDB" id="A0A5A7PM30"/>
<keyword evidence="1" id="KW-0406">Ion transport</keyword>
<keyword evidence="1" id="KW-0407">Ion channel</keyword>